<protein>
    <submittedName>
        <fullName evidence="2">Multidrug efflux pump subunit AcrB</fullName>
    </submittedName>
</protein>
<feature type="transmembrane region" description="Helical" evidence="1">
    <location>
        <begin position="848"/>
        <end position="867"/>
    </location>
</feature>
<dbReference type="GO" id="GO:0005886">
    <property type="term" value="C:plasma membrane"/>
    <property type="evidence" value="ECO:0007669"/>
    <property type="project" value="TreeGrafter"/>
</dbReference>
<dbReference type="RefSeq" id="WP_111593954.1">
    <property type="nucleotide sequence ID" value="NZ_QLMA01000007.1"/>
</dbReference>
<dbReference type="Gene3D" id="3.30.70.1430">
    <property type="entry name" value="Multidrug efflux transporter AcrB pore domain"/>
    <property type="match status" value="2"/>
</dbReference>
<dbReference type="AlphaFoldDB" id="A0A327VSE4"/>
<dbReference type="Gene3D" id="3.30.70.1320">
    <property type="entry name" value="Multidrug efflux transporter AcrB pore domain like"/>
    <property type="match status" value="1"/>
</dbReference>
<sequence length="1018" mass="113440">MYVSYLIKKPVAVFMTFAALLVLGFLAVCKVTVSPLPAVKMPELVVTAFRSNVSTTEMETTVTKLLREQLGMLQQVDAVTSETRDGMATIKVRFQFGVNMEYAYLEANEKVDHLMNGLPKGMDRPKVNKVNTSDLPVFYINISSRSPLRVQEEWELSDFVRQVVKRRLEQLPEVSLADVTGYREPVIIVTPRPSALATLGISTTQFQQILEKNKIAGTTTVGDGVYQYQVRFSEPGITTVEQILNHTFMVQERLLRLRDVADVAMKPQTSSGVFLVNRQYGLNVAILRQGNARIGAVKEQVASLLDKLRKEYPNLSFEEVRDQAVMLDYSIANLWQDLLIGGALAMAVLFLFFRNYRIPLLICISIPVSLLLSMLLLYLCGLSINIVSLAGLALGIGLIIDNTVIVIDNISYYFQQQYSLEEACNKGTMDIIRPLLSSGLTTSSVFFPLIFVSGIAGALFYEQALAVIIAASVSFLVAVTLMPVLYYWLHHSTSKKNVITLEKERSSILERIYERGFKWVFKNKVVTLILVLLLLCGGKFIFRQLPAEQLPATESSEMMIHVNWGDKIQIAENVRRTNILREATGKLLEVFNAEIGTQQYLISRGQPQLPGETNIYLKATSPATLLKAKESIKRIMITAYPSAEVTYTQPETPLEQTFTKSRYNLIVHLKSIHPSVLPAISEVQRMHQSLMTAFPEADIAALPVGHAYKIMINQERLVRYGINPKELRDKVLMMLNGTEVGLLDNSSNAIPVVLAARRQHLEDIIAQEKIPSANGNAVPVKELVRLGSDEGYQTLFGDRSGANVPININTKQPDRIMKAVDELMKAYPELTVSYSGSCFSNQDMISEMMVIAIITVGLLYFILAAQFESLIQPLIVLLELPVSASGALLMLYLAGSSINLMSLIGLIIMSGIIINDSIMKLDTINKLIKEEGYALTTAIHLAGKRRLRAILMTSLITTFSILPFLFGSNMGAVLQRPLSLVIIGGMTLGALVSLYFIPLVYYTYYSRFKMKRIVDQSK</sequence>
<keyword evidence="1" id="KW-1133">Transmembrane helix</keyword>
<feature type="transmembrane region" description="Helical" evidence="1">
    <location>
        <begin position="435"/>
        <end position="461"/>
    </location>
</feature>
<accession>A0A327VSE4</accession>
<evidence type="ECO:0000313" key="2">
    <source>
        <dbReference type="EMBL" id="RAJ77354.1"/>
    </source>
</evidence>
<feature type="transmembrane region" description="Helical" evidence="1">
    <location>
        <begin position="978"/>
        <end position="1002"/>
    </location>
</feature>
<dbReference type="PANTHER" id="PTHR32063:SF0">
    <property type="entry name" value="SWARMING MOTILITY PROTEIN SWRC"/>
    <property type="match status" value="1"/>
</dbReference>
<feature type="transmembrane region" description="Helical" evidence="1">
    <location>
        <begin position="360"/>
        <end position="384"/>
    </location>
</feature>
<feature type="transmembrane region" description="Helical" evidence="1">
    <location>
        <begin position="390"/>
        <end position="414"/>
    </location>
</feature>
<dbReference type="SUPFAM" id="SSF82714">
    <property type="entry name" value="Multidrug efflux transporter AcrB TolC docking domain, DN and DC subdomains"/>
    <property type="match status" value="2"/>
</dbReference>
<proteinExistence type="predicted"/>
<dbReference type="PRINTS" id="PR00702">
    <property type="entry name" value="ACRIFLAVINRP"/>
</dbReference>
<organism evidence="2 3">
    <name type="scientific">Chitinophaga dinghuensis</name>
    <dbReference type="NCBI Taxonomy" id="1539050"/>
    <lineage>
        <taxon>Bacteria</taxon>
        <taxon>Pseudomonadati</taxon>
        <taxon>Bacteroidota</taxon>
        <taxon>Chitinophagia</taxon>
        <taxon>Chitinophagales</taxon>
        <taxon>Chitinophagaceae</taxon>
        <taxon>Chitinophaga</taxon>
    </lineage>
</organism>
<dbReference type="GO" id="GO:0042910">
    <property type="term" value="F:xenobiotic transmembrane transporter activity"/>
    <property type="evidence" value="ECO:0007669"/>
    <property type="project" value="TreeGrafter"/>
</dbReference>
<feature type="transmembrane region" description="Helical" evidence="1">
    <location>
        <begin position="525"/>
        <end position="542"/>
    </location>
</feature>
<dbReference type="Pfam" id="PF00873">
    <property type="entry name" value="ACR_tran"/>
    <property type="match status" value="1"/>
</dbReference>
<dbReference type="OrthoDB" id="9798415at2"/>
<dbReference type="EMBL" id="QLMA01000007">
    <property type="protein sequence ID" value="RAJ77354.1"/>
    <property type="molecule type" value="Genomic_DNA"/>
</dbReference>
<comment type="caution">
    <text evidence="2">The sequence shown here is derived from an EMBL/GenBank/DDBJ whole genome shotgun (WGS) entry which is preliminary data.</text>
</comment>
<dbReference type="InterPro" id="IPR001036">
    <property type="entry name" value="Acrflvin-R"/>
</dbReference>
<evidence type="ECO:0000313" key="3">
    <source>
        <dbReference type="Proteomes" id="UP000249819"/>
    </source>
</evidence>
<evidence type="ECO:0000256" key="1">
    <source>
        <dbReference type="SAM" id="Phobius"/>
    </source>
</evidence>
<dbReference type="SUPFAM" id="SSF82693">
    <property type="entry name" value="Multidrug efflux transporter AcrB pore domain, PN1, PN2, PC1 and PC2 subdomains"/>
    <property type="match status" value="2"/>
</dbReference>
<keyword evidence="1" id="KW-0472">Membrane</keyword>
<feature type="transmembrane region" description="Helical" evidence="1">
    <location>
        <begin position="874"/>
        <end position="894"/>
    </location>
</feature>
<gene>
    <name evidence="2" type="ORF">CLV59_107121</name>
</gene>
<feature type="transmembrane region" description="Helical" evidence="1">
    <location>
        <begin position="900"/>
        <end position="919"/>
    </location>
</feature>
<dbReference type="PANTHER" id="PTHR32063">
    <property type="match status" value="1"/>
</dbReference>
<feature type="transmembrane region" description="Helical" evidence="1">
    <location>
        <begin position="467"/>
        <end position="489"/>
    </location>
</feature>
<name>A0A327VSE4_9BACT</name>
<keyword evidence="3" id="KW-1185">Reference proteome</keyword>
<dbReference type="Gene3D" id="1.20.1640.10">
    <property type="entry name" value="Multidrug efflux transporter AcrB transmembrane domain"/>
    <property type="match status" value="2"/>
</dbReference>
<dbReference type="SUPFAM" id="SSF82866">
    <property type="entry name" value="Multidrug efflux transporter AcrB transmembrane domain"/>
    <property type="match status" value="2"/>
</dbReference>
<feature type="transmembrane region" description="Helical" evidence="1">
    <location>
        <begin position="334"/>
        <end position="353"/>
    </location>
</feature>
<feature type="transmembrane region" description="Helical" evidence="1">
    <location>
        <begin position="949"/>
        <end position="966"/>
    </location>
</feature>
<reference evidence="2 3" key="1">
    <citation type="submission" date="2018-06" db="EMBL/GenBank/DDBJ databases">
        <title>Genomic Encyclopedia of Archaeal and Bacterial Type Strains, Phase II (KMG-II): from individual species to whole genera.</title>
        <authorList>
            <person name="Goeker M."/>
        </authorList>
    </citation>
    <scope>NUCLEOTIDE SEQUENCE [LARGE SCALE GENOMIC DNA]</scope>
    <source>
        <strain evidence="2 3">DSM 29821</strain>
    </source>
</reference>
<keyword evidence="1" id="KW-0812">Transmembrane</keyword>
<dbReference type="Gene3D" id="3.30.70.1440">
    <property type="entry name" value="Multidrug efflux transporter AcrB pore domain"/>
    <property type="match status" value="1"/>
</dbReference>
<dbReference type="Proteomes" id="UP000249819">
    <property type="component" value="Unassembled WGS sequence"/>
</dbReference>
<dbReference type="InterPro" id="IPR027463">
    <property type="entry name" value="AcrB_DN_DC_subdom"/>
</dbReference>
<dbReference type="Gene3D" id="3.30.2090.10">
    <property type="entry name" value="Multidrug efflux transporter AcrB TolC docking domain, DN and DC subdomains"/>
    <property type="match status" value="2"/>
</dbReference>